<sequence length="72" mass="8150">MSAGIRGWADAVAGTFGGKMNNLKKIRMLISLLKTHQIHVYIGFTRMEVDLFLLIAAFCRNNISICRIFSQF</sequence>
<dbReference type="EMBL" id="GEDG01013410">
    <property type="protein sequence ID" value="JAP25327.1"/>
    <property type="molecule type" value="Transcribed_RNA"/>
</dbReference>
<evidence type="ECO:0000313" key="1">
    <source>
        <dbReference type="EMBL" id="JAP25327.1"/>
    </source>
</evidence>
<organism evidence="1">
    <name type="scientific">Solanum chacoense</name>
    <name type="common">Chaco potato</name>
    <dbReference type="NCBI Taxonomy" id="4108"/>
    <lineage>
        <taxon>Eukaryota</taxon>
        <taxon>Viridiplantae</taxon>
        <taxon>Streptophyta</taxon>
        <taxon>Embryophyta</taxon>
        <taxon>Tracheophyta</taxon>
        <taxon>Spermatophyta</taxon>
        <taxon>Magnoliopsida</taxon>
        <taxon>eudicotyledons</taxon>
        <taxon>Gunneridae</taxon>
        <taxon>Pentapetalae</taxon>
        <taxon>asterids</taxon>
        <taxon>lamiids</taxon>
        <taxon>Solanales</taxon>
        <taxon>Solanaceae</taxon>
        <taxon>Solanoideae</taxon>
        <taxon>Solaneae</taxon>
        <taxon>Solanum</taxon>
    </lineage>
</organism>
<protein>
    <submittedName>
        <fullName evidence="1">Putative ovule protein</fullName>
    </submittedName>
</protein>
<accession>A0A0V0HYA1</accession>
<dbReference type="AlphaFoldDB" id="A0A0V0HYA1"/>
<name>A0A0V0HYA1_SOLCH</name>
<reference evidence="1" key="1">
    <citation type="submission" date="2015-12" db="EMBL/GenBank/DDBJ databases">
        <title>Gene expression during late stages of embryo sac development: a critical building block for successful pollen-pistil interactions.</title>
        <authorList>
            <person name="Liu Y."/>
            <person name="Joly V."/>
            <person name="Sabar M."/>
            <person name="Matton D.P."/>
        </authorList>
    </citation>
    <scope>NUCLEOTIDE SEQUENCE</scope>
</reference>
<proteinExistence type="predicted"/>